<evidence type="ECO:0000256" key="3">
    <source>
        <dbReference type="ARBA" id="ARBA00022722"/>
    </source>
</evidence>
<dbReference type="Proteomes" id="UP001234989">
    <property type="component" value="Chromosome 5"/>
</dbReference>
<protein>
    <recommendedName>
        <fullName evidence="8">Reverse transcriptase RNase H-like domain-containing protein</fullName>
    </recommendedName>
</protein>
<evidence type="ECO:0000256" key="7">
    <source>
        <dbReference type="SAM" id="Phobius"/>
    </source>
</evidence>
<dbReference type="InterPro" id="IPR041373">
    <property type="entry name" value="RT_RNaseH"/>
</dbReference>
<evidence type="ECO:0000256" key="6">
    <source>
        <dbReference type="ARBA" id="ARBA00022918"/>
    </source>
</evidence>
<evidence type="ECO:0000313" key="10">
    <source>
        <dbReference type="Proteomes" id="UP001234989"/>
    </source>
</evidence>
<dbReference type="AlphaFoldDB" id="A0AAF0R0G4"/>
<evidence type="ECO:0000256" key="2">
    <source>
        <dbReference type="ARBA" id="ARBA00022695"/>
    </source>
</evidence>
<keyword evidence="1" id="KW-0808">Transferase</keyword>
<keyword evidence="3" id="KW-0540">Nuclease</keyword>
<keyword evidence="4" id="KW-0255">Endonuclease</keyword>
<dbReference type="GO" id="GO:0004519">
    <property type="term" value="F:endonuclease activity"/>
    <property type="evidence" value="ECO:0007669"/>
    <property type="project" value="UniProtKB-KW"/>
</dbReference>
<evidence type="ECO:0000313" key="9">
    <source>
        <dbReference type="EMBL" id="WMV29801.1"/>
    </source>
</evidence>
<dbReference type="GO" id="GO:0016787">
    <property type="term" value="F:hydrolase activity"/>
    <property type="evidence" value="ECO:0007669"/>
    <property type="project" value="UniProtKB-KW"/>
</dbReference>
<evidence type="ECO:0000256" key="1">
    <source>
        <dbReference type="ARBA" id="ARBA00022679"/>
    </source>
</evidence>
<organism evidence="9 10">
    <name type="scientific">Solanum verrucosum</name>
    <dbReference type="NCBI Taxonomy" id="315347"/>
    <lineage>
        <taxon>Eukaryota</taxon>
        <taxon>Viridiplantae</taxon>
        <taxon>Streptophyta</taxon>
        <taxon>Embryophyta</taxon>
        <taxon>Tracheophyta</taxon>
        <taxon>Spermatophyta</taxon>
        <taxon>Magnoliopsida</taxon>
        <taxon>eudicotyledons</taxon>
        <taxon>Gunneridae</taxon>
        <taxon>Pentapetalae</taxon>
        <taxon>asterids</taxon>
        <taxon>lamiids</taxon>
        <taxon>Solanales</taxon>
        <taxon>Solanaceae</taxon>
        <taxon>Solanoideae</taxon>
        <taxon>Solaneae</taxon>
        <taxon>Solanum</taxon>
    </lineage>
</organism>
<feature type="transmembrane region" description="Helical" evidence="7">
    <location>
        <begin position="21"/>
        <end position="41"/>
    </location>
</feature>
<accession>A0AAF0R0G4</accession>
<keyword evidence="10" id="KW-1185">Reference proteome</keyword>
<dbReference type="SUPFAM" id="SSF56672">
    <property type="entry name" value="DNA/RNA polymerases"/>
    <property type="match status" value="1"/>
</dbReference>
<name>A0AAF0R0G4_SOLVR</name>
<keyword evidence="7" id="KW-0812">Transmembrane</keyword>
<evidence type="ECO:0000256" key="4">
    <source>
        <dbReference type="ARBA" id="ARBA00022759"/>
    </source>
</evidence>
<gene>
    <name evidence="9" type="ORF">MTR67_023186</name>
</gene>
<reference evidence="9" key="1">
    <citation type="submission" date="2023-08" db="EMBL/GenBank/DDBJ databases">
        <title>A de novo genome assembly of Solanum verrucosum Schlechtendal, a Mexican diploid species geographically isolated from the other diploid A-genome species in potato relatives.</title>
        <authorList>
            <person name="Hosaka K."/>
        </authorList>
    </citation>
    <scope>NUCLEOTIDE SEQUENCE</scope>
    <source>
        <tissue evidence="9">Young leaves</tissue>
    </source>
</reference>
<dbReference type="EMBL" id="CP133616">
    <property type="protein sequence ID" value="WMV29801.1"/>
    <property type="molecule type" value="Genomic_DNA"/>
</dbReference>
<evidence type="ECO:0000259" key="8">
    <source>
        <dbReference type="Pfam" id="PF17917"/>
    </source>
</evidence>
<dbReference type="GO" id="GO:0003964">
    <property type="term" value="F:RNA-directed DNA polymerase activity"/>
    <property type="evidence" value="ECO:0007669"/>
    <property type="project" value="UniProtKB-KW"/>
</dbReference>
<proteinExistence type="predicted"/>
<keyword evidence="7" id="KW-1133">Transmembrane helix</keyword>
<dbReference type="InterPro" id="IPR043502">
    <property type="entry name" value="DNA/RNA_pol_sf"/>
</dbReference>
<feature type="domain" description="Reverse transcriptase RNase H-like" evidence="8">
    <location>
        <begin position="5"/>
        <end position="57"/>
    </location>
</feature>
<keyword evidence="7" id="KW-0472">Membrane</keyword>
<dbReference type="Pfam" id="PF17917">
    <property type="entry name" value="RT_RNaseH"/>
    <property type="match status" value="1"/>
</dbReference>
<keyword evidence="2" id="KW-0548">Nucleotidyltransferase</keyword>
<sequence length="57" mass="6830">MQNGKVIAYATRQLNVHEKNYLTQNLELVVVLFALMIWRHYLYKVHVDVFTDHKSLK</sequence>
<evidence type="ECO:0000256" key="5">
    <source>
        <dbReference type="ARBA" id="ARBA00022801"/>
    </source>
</evidence>
<keyword evidence="6" id="KW-0695">RNA-directed DNA polymerase</keyword>
<keyword evidence="5" id="KW-0378">Hydrolase</keyword>